<gene>
    <name evidence="2" type="ORF">OIHEL45_16586</name>
</gene>
<dbReference type="InterPro" id="IPR005322">
    <property type="entry name" value="Peptidase_C69"/>
</dbReference>
<evidence type="ECO:0000313" key="3">
    <source>
        <dbReference type="Proteomes" id="UP000003257"/>
    </source>
</evidence>
<dbReference type="PANTHER" id="PTHR12994">
    <property type="entry name" value="SECERNIN"/>
    <property type="match status" value="1"/>
</dbReference>
<comment type="catalytic activity">
    <reaction evidence="1">
        <text>an L-aminoacyl-L-amino acid + H2O = 2 an L-alpha-amino acid</text>
        <dbReference type="Rhea" id="RHEA:48940"/>
        <dbReference type="ChEBI" id="CHEBI:15377"/>
        <dbReference type="ChEBI" id="CHEBI:59869"/>
        <dbReference type="ChEBI" id="CHEBI:77460"/>
    </reaction>
</comment>
<dbReference type="Pfam" id="PF03577">
    <property type="entry name" value="Peptidase_C69"/>
    <property type="match status" value="1"/>
</dbReference>
<evidence type="ECO:0000313" key="2">
    <source>
        <dbReference type="EMBL" id="EDQ03264.1"/>
    </source>
</evidence>
<keyword evidence="3" id="KW-1185">Reference proteome</keyword>
<sequence length="294" mass="32085">MTPDAQTGPSYSDLAGFVLERAKTAREGVEIIAAIMKDYGESTYGGNTHIIADSNEAWIMIQPAGGKGLWAAERLDDAIRACRPGYIGVIPVDSKDHPDYLYSTDLVKFAKERGWYKGGDFDFNAIYGDGLGVWAGACWIEKELQNRVSTTSKIEFQDVVWALRTERLTGDTAGYGQIVPLVDPVSDQLRMLWHAPSGAVSAPFSPVFIGQTDIPPEFAKHRYLTVGEAARFLDSDKPVCDGPESLSTVSQRTEGFTAAVAECKRLLYLIGNAKLLASACEAWQRQDHATISAV</sequence>
<keyword evidence="1" id="KW-0378">Hydrolase</keyword>
<name>A0ABM9X1B6_9RHOB</name>
<comment type="caution">
    <text evidence="2">The sequence shown here is derived from an EMBL/GenBank/DDBJ whole genome shotgun (WGS) entry which is preliminary data.</text>
</comment>
<accession>A0ABM9X1B6</accession>
<keyword evidence="1" id="KW-0645">Protease</keyword>
<proteinExistence type="inferred from homology"/>
<evidence type="ECO:0000256" key="1">
    <source>
        <dbReference type="RuleBase" id="RU364089"/>
    </source>
</evidence>
<protein>
    <recommendedName>
        <fullName evidence="1">Dipeptidase</fullName>
        <ecNumber evidence="1">3.4.-.-</ecNumber>
    </recommendedName>
</protein>
<dbReference type="EMBL" id="ABID01000027">
    <property type="protein sequence ID" value="EDQ03264.1"/>
    <property type="molecule type" value="Genomic_DNA"/>
</dbReference>
<comment type="similarity">
    <text evidence="1">Belongs to the peptidase C69 family.</text>
</comment>
<organism evidence="2 3">
    <name type="scientific">Sulfitobacter indolifex HEL-45</name>
    <dbReference type="NCBI Taxonomy" id="391624"/>
    <lineage>
        <taxon>Bacteria</taxon>
        <taxon>Pseudomonadati</taxon>
        <taxon>Pseudomonadota</taxon>
        <taxon>Alphaproteobacteria</taxon>
        <taxon>Rhodobacterales</taxon>
        <taxon>Roseobacteraceae</taxon>
        <taxon>Sulfitobacter</taxon>
    </lineage>
</organism>
<dbReference type="PANTHER" id="PTHR12994:SF17">
    <property type="entry name" value="LD30995P"/>
    <property type="match status" value="1"/>
</dbReference>
<dbReference type="EC" id="3.4.-.-" evidence="1"/>
<reference evidence="2 3" key="1">
    <citation type="submission" date="2007-11" db="EMBL/GenBank/DDBJ databases">
        <authorList>
            <person name="Wagner-Dobler I."/>
            <person name="Ferriera S."/>
            <person name="Johnson J."/>
            <person name="Kravitz S."/>
            <person name="Beeson K."/>
            <person name="Sutton G."/>
            <person name="Rogers Y.-H."/>
            <person name="Friedman R."/>
            <person name="Frazier M."/>
            <person name="Venter J.C."/>
        </authorList>
    </citation>
    <scope>NUCLEOTIDE SEQUENCE [LARGE SCALE GENOMIC DNA]</scope>
    <source>
        <strain evidence="2 3">HEL-45</strain>
    </source>
</reference>
<keyword evidence="1" id="KW-0224">Dipeptidase</keyword>
<dbReference type="Proteomes" id="UP000003257">
    <property type="component" value="Unassembled WGS sequence"/>
</dbReference>